<keyword evidence="2" id="KW-1185">Reference proteome</keyword>
<reference evidence="1" key="1">
    <citation type="submission" date="2022-01" db="EMBL/GenBank/DDBJ databases">
        <authorList>
            <person name="King R."/>
        </authorList>
    </citation>
    <scope>NUCLEOTIDE SEQUENCE</scope>
</reference>
<dbReference type="Proteomes" id="UP001153636">
    <property type="component" value="Chromosome 7"/>
</dbReference>
<dbReference type="SUPFAM" id="SSF53098">
    <property type="entry name" value="Ribonuclease H-like"/>
    <property type="match status" value="1"/>
</dbReference>
<protein>
    <recommendedName>
        <fullName evidence="3">DUF659 domain-containing protein</fullName>
    </recommendedName>
</protein>
<proteinExistence type="predicted"/>
<accession>A0A9P0D253</accession>
<dbReference type="InterPro" id="IPR012337">
    <property type="entry name" value="RNaseH-like_sf"/>
</dbReference>
<evidence type="ECO:0008006" key="3">
    <source>
        <dbReference type="Google" id="ProtNLM"/>
    </source>
</evidence>
<evidence type="ECO:0000313" key="2">
    <source>
        <dbReference type="Proteomes" id="UP001153636"/>
    </source>
</evidence>
<dbReference type="AlphaFoldDB" id="A0A9P0D253"/>
<organism evidence="1 2">
    <name type="scientific">Psylliodes chrysocephalus</name>
    <dbReference type="NCBI Taxonomy" id="3402493"/>
    <lineage>
        <taxon>Eukaryota</taxon>
        <taxon>Metazoa</taxon>
        <taxon>Ecdysozoa</taxon>
        <taxon>Arthropoda</taxon>
        <taxon>Hexapoda</taxon>
        <taxon>Insecta</taxon>
        <taxon>Pterygota</taxon>
        <taxon>Neoptera</taxon>
        <taxon>Endopterygota</taxon>
        <taxon>Coleoptera</taxon>
        <taxon>Polyphaga</taxon>
        <taxon>Cucujiformia</taxon>
        <taxon>Chrysomeloidea</taxon>
        <taxon>Chrysomelidae</taxon>
        <taxon>Galerucinae</taxon>
        <taxon>Alticini</taxon>
        <taxon>Psylliodes</taxon>
    </lineage>
</organism>
<dbReference type="OrthoDB" id="6672003at2759"/>
<name>A0A9P0D253_9CUCU</name>
<dbReference type="EMBL" id="OV651819">
    <property type="protein sequence ID" value="CAH1112832.1"/>
    <property type="molecule type" value="Genomic_DNA"/>
</dbReference>
<sequence>MRAALALVKEKYPSIIPLGCLAHLLHLLCEEILKYNSFMATVTSIVKTIKNSHVLKALFGRFQLEKSQKTRVSLKLPGQTRWGSNLFCLQSLLSNKYALQKLAVSEEAEISSEMKRQILNDGVFWVRVEKMVNPIVELIFALESNTPLIHNVYTKFYNKCQNLHFT</sequence>
<evidence type="ECO:0000313" key="1">
    <source>
        <dbReference type="EMBL" id="CAH1112832.1"/>
    </source>
</evidence>
<gene>
    <name evidence="1" type="ORF">PSYICH_LOCUS13379</name>
</gene>